<protein>
    <submittedName>
        <fullName evidence="1">Uncharacterized protein</fullName>
    </submittedName>
</protein>
<gene>
    <name evidence="1" type="ORF">DLJ58_25250</name>
</gene>
<dbReference type="AlphaFoldDB" id="A0A3N9WY50"/>
<proteinExistence type="predicted"/>
<dbReference type="EMBL" id="QGSY01000250">
    <property type="protein sequence ID" value="RQX05784.1"/>
    <property type="molecule type" value="Genomic_DNA"/>
</dbReference>
<evidence type="ECO:0000313" key="2">
    <source>
        <dbReference type="Proteomes" id="UP000266889"/>
    </source>
</evidence>
<feature type="non-terminal residue" evidence="1">
    <location>
        <position position="1"/>
    </location>
</feature>
<organism evidence="1 2">
    <name type="scientific">Micromonospora arida</name>
    <dbReference type="NCBI Taxonomy" id="2203715"/>
    <lineage>
        <taxon>Bacteria</taxon>
        <taxon>Bacillati</taxon>
        <taxon>Actinomycetota</taxon>
        <taxon>Actinomycetes</taxon>
        <taxon>Micromonosporales</taxon>
        <taxon>Micromonosporaceae</taxon>
        <taxon>Micromonospora</taxon>
    </lineage>
</organism>
<dbReference type="Gene3D" id="1.10.10.10">
    <property type="entry name" value="Winged helix-like DNA-binding domain superfamily/Winged helix DNA-binding domain"/>
    <property type="match status" value="1"/>
</dbReference>
<comment type="caution">
    <text evidence="1">The sequence shown here is derived from an EMBL/GenBank/DDBJ whole genome shotgun (WGS) entry which is preliminary data.</text>
</comment>
<dbReference type="InterPro" id="IPR036388">
    <property type="entry name" value="WH-like_DNA-bd_sf"/>
</dbReference>
<reference evidence="1 2" key="1">
    <citation type="submission" date="2018-05" db="EMBL/GenBank/DDBJ databases">
        <title>Micromonospora from Atacama Desert.</title>
        <authorList>
            <person name="Carro L."/>
            <person name="Goodfellow M."/>
            <person name="Klenk H.-P."/>
        </authorList>
    </citation>
    <scope>NUCLEOTIDE SEQUENCE [LARGE SCALE GENOMIC DNA]</scope>
    <source>
        <strain evidence="1 2">LB32</strain>
    </source>
</reference>
<name>A0A3N9WY50_9ACTN</name>
<evidence type="ECO:0000313" key="1">
    <source>
        <dbReference type="EMBL" id="RQX05784.1"/>
    </source>
</evidence>
<keyword evidence="2" id="KW-1185">Reference proteome</keyword>
<sequence length="66" mass="7096">PDRTSRLDGINQKDIAGIPAASRETVARVLRRLRKLHVAKTGCSDAAPIVSAVVPPNRASYSRGCR</sequence>
<accession>A0A3N9WY50</accession>
<dbReference type="Proteomes" id="UP000266889">
    <property type="component" value="Unassembled WGS sequence"/>
</dbReference>